<organism evidence="9 10">
    <name type="scientific">Anaeromyxobacter dehalogenans (strain 2CP-C)</name>
    <dbReference type="NCBI Taxonomy" id="290397"/>
    <lineage>
        <taxon>Bacteria</taxon>
        <taxon>Pseudomonadati</taxon>
        <taxon>Myxococcota</taxon>
        <taxon>Myxococcia</taxon>
        <taxon>Myxococcales</taxon>
        <taxon>Cystobacterineae</taxon>
        <taxon>Anaeromyxobacteraceae</taxon>
        <taxon>Anaeromyxobacter</taxon>
    </lineage>
</organism>
<evidence type="ECO:0000313" key="10">
    <source>
        <dbReference type="Proteomes" id="UP000001935"/>
    </source>
</evidence>
<keyword evidence="7 8" id="KW-0472">Membrane</keyword>
<feature type="transmembrane region" description="Helical" evidence="8">
    <location>
        <begin position="223"/>
        <end position="239"/>
    </location>
</feature>
<dbReference type="eggNOG" id="COG1296">
    <property type="taxonomic scope" value="Bacteria"/>
</dbReference>
<evidence type="ECO:0000256" key="5">
    <source>
        <dbReference type="ARBA" id="ARBA00022692"/>
    </source>
</evidence>
<accession>Q2ILU0</accession>
<proteinExistence type="inferred from homology"/>
<dbReference type="OrthoDB" id="9803444at2"/>
<evidence type="ECO:0000313" key="9">
    <source>
        <dbReference type="EMBL" id="ABC82621.1"/>
    </source>
</evidence>
<dbReference type="RefSeq" id="WP_011421903.1">
    <property type="nucleotide sequence ID" value="NC_007760.1"/>
</dbReference>
<gene>
    <name evidence="9" type="ordered locus">Adeh_2851</name>
</gene>
<dbReference type="PANTHER" id="PTHR34979">
    <property type="entry name" value="INNER MEMBRANE PROTEIN YGAZ"/>
    <property type="match status" value="1"/>
</dbReference>
<evidence type="ECO:0000256" key="2">
    <source>
        <dbReference type="ARBA" id="ARBA00010735"/>
    </source>
</evidence>
<feature type="transmembrane region" description="Helical" evidence="8">
    <location>
        <begin position="29"/>
        <end position="47"/>
    </location>
</feature>
<keyword evidence="6 8" id="KW-1133">Transmembrane helix</keyword>
<keyword evidence="5 8" id="KW-0812">Transmembrane</keyword>
<comment type="subcellular location">
    <subcellularLocation>
        <location evidence="1">Cell membrane</location>
        <topology evidence="1">Multi-pass membrane protein</topology>
    </subcellularLocation>
</comment>
<dbReference type="EMBL" id="CP000251">
    <property type="protein sequence ID" value="ABC82621.1"/>
    <property type="molecule type" value="Genomic_DNA"/>
</dbReference>
<feature type="transmembrane region" description="Helical" evidence="8">
    <location>
        <begin position="78"/>
        <end position="95"/>
    </location>
</feature>
<dbReference type="HOGENOM" id="CLU_065777_1_1_7"/>
<evidence type="ECO:0000256" key="6">
    <source>
        <dbReference type="ARBA" id="ARBA00022989"/>
    </source>
</evidence>
<dbReference type="STRING" id="290397.Adeh_2851"/>
<dbReference type="Pfam" id="PF03591">
    <property type="entry name" value="AzlC"/>
    <property type="match status" value="1"/>
</dbReference>
<dbReference type="GO" id="GO:1903785">
    <property type="term" value="P:L-valine transmembrane transport"/>
    <property type="evidence" value="ECO:0007669"/>
    <property type="project" value="TreeGrafter"/>
</dbReference>
<feature type="transmembrane region" description="Helical" evidence="8">
    <location>
        <begin position="199"/>
        <end position="217"/>
    </location>
</feature>
<evidence type="ECO:0000256" key="8">
    <source>
        <dbReference type="SAM" id="Phobius"/>
    </source>
</evidence>
<name>Q2ILU0_ANADE</name>
<evidence type="ECO:0000256" key="7">
    <source>
        <dbReference type="ARBA" id="ARBA00023136"/>
    </source>
</evidence>
<dbReference type="Proteomes" id="UP000001935">
    <property type="component" value="Chromosome"/>
</dbReference>
<keyword evidence="4" id="KW-1003">Cell membrane</keyword>
<dbReference type="AlphaFoldDB" id="Q2ILU0"/>
<sequence>MTSPAIAAPARAHPGRSAAQEFWSGVRDLAPLLLGVVPYGFVYGVLARASGLDAATAMAASAILFAGAAQFLLAQLVAAGALGVVMVAAVALVNLRHALYSASVAPHLAHLPLRWKLALSYLLTDESYAVAMRRLGDGDRSPARHWHLLGAGVALWSGWQLATAAGVWLGARVPARLPLDVALPLTFIAIAVPMIRSRALLAAAVAAGIVALAAAGWPWQLGLLAASVAGILAGALVAPRRAR</sequence>
<dbReference type="PANTHER" id="PTHR34979:SF1">
    <property type="entry name" value="INNER MEMBRANE PROTEIN YGAZ"/>
    <property type="match status" value="1"/>
</dbReference>
<reference evidence="9" key="1">
    <citation type="submission" date="2006-01" db="EMBL/GenBank/DDBJ databases">
        <title>Complete sequence of Anaeromyxobacter dehalogenans 2CP-C.</title>
        <authorList>
            <consortium name="US DOE Joint Genome Institute"/>
            <person name="Copeland A."/>
            <person name="Lucas S."/>
            <person name="Lapidus A."/>
            <person name="Barry K."/>
            <person name="Detter J.C."/>
            <person name="Glavina T."/>
            <person name="Hammon N."/>
            <person name="Israni S."/>
            <person name="Pitluck S."/>
            <person name="Brettin T."/>
            <person name="Bruce D."/>
            <person name="Han C."/>
            <person name="Tapia R."/>
            <person name="Gilna P."/>
            <person name="Kiss H."/>
            <person name="Schmutz J."/>
            <person name="Larimer F."/>
            <person name="Land M."/>
            <person name="Kyrpides N."/>
            <person name="Anderson I."/>
            <person name="Sanford R.A."/>
            <person name="Ritalahti K.M."/>
            <person name="Thomas H.S."/>
            <person name="Kirby J.R."/>
            <person name="Zhulin I.B."/>
            <person name="Loeffler F.E."/>
            <person name="Richardson P."/>
        </authorList>
    </citation>
    <scope>NUCLEOTIDE SEQUENCE</scope>
    <source>
        <strain evidence="9">2CP-C</strain>
    </source>
</reference>
<comment type="similarity">
    <text evidence="2">Belongs to the AzlC family.</text>
</comment>
<evidence type="ECO:0000256" key="3">
    <source>
        <dbReference type="ARBA" id="ARBA00022448"/>
    </source>
</evidence>
<dbReference type="InterPro" id="IPR011606">
    <property type="entry name" value="Brnchd-chn_aa_trnsp_permease"/>
</dbReference>
<dbReference type="GO" id="GO:0005886">
    <property type="term" value="C:plasma membrane"/>
    <property type="evidence" value="ECO:0007669"/>
    <property type="project" value="UniProtKB-SubCell"/>
</dbReference>
<evidence type="ECO:0000256" key="4">
    <source>
        <dbReference type="ARBA" id="ARBA00022475"/>
    </source>
</evidence>
<keyword evidence="3" id="KW-0813">Transport</keyword>
<evidence type="ECO:0000256" key="1">
    <source>
        <dbReference type="ARBA" id="ARBA00004651"/>
    </source>
</evidence>
<protein>
    <submittedName>
        <fullName evidence="9">AzlC-like protein</fullName>
    </submittedName>
</protein>
<dbReference type="KEGG" id="ade:Adeh_2851"/>